<dbReference type="Pfam" id="PF00149">
    <property type="entry name" value="Metallophos"/>
    <property type="match status" value="1"/>
</dbReference>
<name>A0A0V0SGW1_9BILA</name>
<dbReference type="GO" id="GO:0005634">
    <property type="term" value="C:nucleus"/>
    <property type="evidence" value="ECO:0007669"/>
    <property type="project" value="TreeGrafter"/>
</dbReference>
<dbReference type="Proteomes" id="UP000054630">
    <property type="component" value="Unassembled WGS sequence"/>
</dbReference>
<comment type="cofactor">
    <cofactor evidence="1">
        <name>Mn(2+)</name>
        <dbReference type="ChEBI" id="CHEBI:29035"/>
    </cofactor>
</comment>
<proteinExistence type="inferred from homology"/>
<comment type="catalytic activity">
    <reaction evidence="9 11">
        <text>O-phospho-L-threonyl-[protein] + H2O = L-threonyl-[protein] + phosphate</text>
        <dbReference type="Rhea" id="RHEA:47004"/>
        <dbReference type="Rhea" id="RHEA-COMP:11060"/>
        <dbReference type="Rhea" id="RHEA-COMP:11605"/>
        <dbReference type="ChEBI" id="CHEBI:15377"/>
        <dbReference type="ChEBI" id="CHEBI:30013"/>
        <dbReference type="ChEBI" id="CHEBI:43474"/>
        <dbReference type="ChEBI" id="CHEBI:61977"/>
        <dbReference type="EC" id="3.1.3.16"/>
    </reaction>
</comment>
<evidence type="ECO:0000256" key="7">
    <source>
        <dbReference type="ARBA" id="ARBA00037818"/>
    </source>
</evidence>
<dbReference type="OrthoDB" id="1930084at2759"/>
<dbReference type="InterPro" id="IPR006186">
    <property type="entry name" value="Ser/Thr-sp_prot-phosphatase"/>
</dbReference>
<evidence type="ECO:0000256" key="11">
    <source>
        <dbReference type="RuleBase" id="RU004273"/>
    </source>
</evidence>
<dbReference type="InterPro" id="IPR050341">
    <property type="entry name" value="PP1_catalytic_subunit"/>
</dbReference>
<accession>A0A0V0SGW1</accession>
<dbReference type="EMBL" id="JYDL01000010">
    <property type="protein sequence ID" value="KRX25905.1"/>
    <property type="molecule type" value="Genomic_DNA"/>
</dbReference>
<dbReference type="InterPro" id="IPR029052">
    <property type="entry name" value="Metallo-depent_PP-like"/>
</dbReference>
<dbReference type="GO" id="GO:0031143">
    <property type="term" value="C:pseudopodium"/>
    <property type="evidence" value="ECO:0007669"/>
    <property type="project" value="UniProtKB-SubCell"/>
</dbReference>
<keyword evidence="6" id="KW-0464">Manganese</keyword>
<comment type="subcellular location">
    <subcellularLocation>
        <location evidence="7">Cell projection</location>
        <location evidence="7">Pseudopodium</location>
    </subcellularLocation>
</comment>
<dbReference type="GO" id="GO:0097723">
    <property type="term" value="P:amoeboid sperm motility"/>
    <property type="evidence" value="ECO:0007669"/>
    <property type="project" value="UniProtKB-ARBA"/>
</dbReference>
<evidence type="ECO:0000256" key="3">
    <source>
        <dbReference type="ARBA" id="ARBA00022723"/>
    </source>
</evidence>
<dbReference type="GO" id="GO:0004722">
    <property type="term" value="F:protein serine/threonine phosphatase activity"/>
    <property type="evidence" value="ECO:0007669"/>
    <property type="project" value="UniProtKB-EC"/>
</dbReference>
<comment type="function">
    <text evidence="10">Probable phosphatase which plays a redundant role with gsp-4 in spermatogenesis by regulating sister chromatid segregation during meiosis. In addition, involved in sperm motility by controlling the dynamic disassembly of major sperm proteins (MSP) in the spermatozoan pseudopodium.</text>
</comment>
<dbReference type="AlphaFoldDB" id="A0A0V0SGW1"/>
<evidence type="ECO:0000256" key="2">
    <source>
        <dbReference type="ARBA" id="ARBA00008294"/>
    </source>
</evidence>
<evidence type="ECO:0000256" key="10">
    <source>
        <dbReference type="ARBA" id="ARBA00054219"/>
    </source>
</evidence>
<feature type="domain" description="Serine/threonine specific protein phosphatases" evidence="12">
    <location>
        <begin position="107"/>
        <end position="112"/>
    </location>
</feature>
<keyword evidence="3" id="KW-0479">Metal-binding</keyword>
<gene>
    <name evidence="13" type="primary">TOPP2</name>
    <name evidence="13" type="ORF">T07_14422</name>
</gene>
<protein>
    <recommendedName>
        <fullName evidence="11">Serine/threonine-protein phosphatase</fullName>
        <ecNumber evidence="11">3.1.3.16</ecNumber>
    </recommendedName>
</protein>
<sequence>MDAKALLIKMTANELLSSDEIEFIIEKVKLVLAMEPTLVEVNSPIAICGDIHGQYHDLLRLFEIVGWPPSQRYLFLGDYVDRGSKSIEVVCMMFLFKILYPNNFFMLRGNHELYNINKYYGFLHECCKRYSTRIYVLFNEAFNLLPMAGLVGNRIFCMHGGISPYLSNFNQIRQVTRPLRNITKSFLIDLLWSDPSYECERWIRSNRGAGHLFSPEMVYEFCRKMDIDLIARAHQVVSDGFEFFAENHLVTIFSAPNYCQVYDNCAAVLMVDEEMRCSIIRLKPTLPAHSSPDSNAYC</sequence>
<dbReference type="GO" id="GO:0000785">
    <property type="term" value="C:chromatin"/>
    <property type="evidence" value="ECO:0007669"/>
    <property type="project" value="UniProtKB-ARBA"/>
</dbReference>
<dbReference type="GO" id="GO:0007060">
    <property type="term" value="P:male meiosis chromosome segregation"/>
    <property type="evidence" value="ECO:0007669"/>
    <property type="project" value="UniProtKB-ARBA"/>
</dbReference>
<evidence type="ECO:0000313" key="13">
    <source>
        <dbReference type="EMBL" id="KRX25905.1"/>
    </source>
</evidence>
<evidence type="ECO:0000256" key="1">
    <source>
        <dbReference type="ARBA" id="ARBA00001936"/>
    </source>
</evidence>
<comment type="similarity">
    <text evidence="2 11">Belongs to the PPP phosphatase family.</text>
</comment>
<dbReference type="GO" id="GO:0018991">
    <property type="term" value="P:egg-laying behavior"/>
    <property type="evidence" value="ECO:0007669"/>
    <property type="project" value="UniProtKB-ARBA"/>
</dbReference>
<organism evidence="13 14">
    <name type="scientific">Trichinella nelsoni</name>
    <dbReference type="NCBI Taxonomy" id="6336"/>
    <lineage>
        <taxon>Eukaryota</taxon>
        <taxon>Metazoa</taxon>
        <taxon>Ecdysozoa</taxon>
        <taxon>Nematoda</taxon>
        <taxon>Enoplea</taxon>
        <taxon>Dorylaimia</taxon>
        <taxon>Trichinellida</taxon>
        <taxon>Trichinellidae</taxon>
        <taxon>Trichinella</taxon>
    </lineage>
</organism>
<dbReference type="PANTHER" id="PTHR11668">
    <property type="entry name" value="SERINE/THREONINE PROTEIN PHOSPHATASE"/>
    <property type="match status" value="1"/>
</dbReference>
<dbReference type="STRING" id="6336.A0A0V0SGW1"/>
<reference evidence="13 14" key="1">
    <citation type="submission" date="2015-01" db="EMBL/GenBank/DDBJ databases">
        <title>Evolution of Trichinella species and genotypes.</title>
        <authorList>
            <person name="Korhonen P.K."/>
            <person name="Edoardo P."/>
            <person name="Giuseppe L.R."/>
            <person name="Gasser R.B."/>
        </authorList>
    </citation>
    <scope>NUCLEOTIDE SEQUENCE [LARGE SCALE GENOMIC DNA]</scope>
    <source>
        <strain evidence="13">ISS37</strain>
    </source>
</reference>
<dbReference type="GO" id="GO:0031272">
    <property type="term" value="P:regulation of pseudopodium assembly"/>
    <property type="evidence" value="ECO:0007669"/>
    <property type="project" value="UniProtKB-ARBA"/>
</dbReference>
<evidence type="ECO:0000256" key="5">
    <source>
        <dbReference type="ARBA" id="ARBA00022912"/>
    </source>
</evidence>
<evidence type="ECO:0000256" key="6">
    <source>
        <dbReference type="ARBA" id="ARBA00023211"/>
    </source>
</evidence>
<keyword evidence="14" id="KW-1185">Reference proteome</keyword>
<evidence type="ECO:0000313" key="14">
    <source>
        <dbReference type="Proteomes" id="UP000054630"/>
    </source>
</evidence>
<dbReference type="Gene3D" id="3.60.21.10">
    <property type="match status" value="1"/>
</dbReference>
<evidence type="ECO:0000256" key="8">
    <source>
        <dbReference type="ARBA" id="ARBA00047761"/>
    </source>
</evidence>
<comment type="catalytic activity">
    <reaction evidence="8">
        <text>O-phospho-L-seryl-[protein] + H2O = L-seryl-[protein] + phosphate</text>
        <dbReference type="Rhea" id="RHEA:20629"/>
        <dbReference type="Rhea" id="RHEA-COMP:9863"/>
        <dbReference type="Rhea" id="RHEA-COMP:11604"/>
        <dbReference type="ChEBI" id="CHEBI:15377"/>
        <dbReference type="ChEBI" id="CHEBI:29999"/>
        <dbReference type="ChEBI" id="CHEBI:43474"/>
        <dbReference type="ChEBI" id="CHEBI:83421"/>
        <dbReference type="EC" id="3.1.3.16"/>
    </reaction>
</comment>
<dbReference type="SMART" id="SM00156">
    <property type="entry name" value="PP2Ac"/>
    <property type="match status" value="1"/>
</dbReference>
<comment type="caution">
    <text evidence="13">The sequence shown here is derived from an EMBL/GenBank/DDBJ whole genome shotgun (WGS) entry which is preliminary data.</text>
</comment>
<dbReference type="PRINTS" id="PR00114">
    <property type="entry name" value="STPHPHTASE"/>
</dbReference>
<dbReference type="FunFam" id="3.60.21.10:FF:000026">
    <property type="entry name" value="Serine/threonine-protein phosphatase"/>
    <property type="match status" value="1"/>
</dbReference>
<keyword evidence="4 11" id="KW-0378">Hydrolase</keyword>
<evidence type="ECO:0000259" key="12">
    <source>
        <dbReference type="PROSITE" id="PS00125"/>
    </source>
</evidence>
<dbReference type="PROSITE" id="PS00125">
    <property type="entry name" value="SER_THR_PHOSPHATASE"/>
    <property type="match status" value="1"/>
</dbReference>
<dbReference type="InterPro" id="IPR004843">
    <property type="entry name" value="Calcineurin-like_PHP"/>
</dbReference>
<dbReference type="GO" id="GO:0046872">
    <property type="term" value="F:metal ion binding"/>
    <property type="evidence" value="ECO:0007669"/>
    <property type="project" value="UniProtKB-KW"/>
</dbReference>
<keyword evidence="5" id="KW-0904">Protein phosphatase</keyword>
<evidence type="ECO:0000256" key="4">
    <source>
        <dbReference type="ARBA" id="ARBA00022801"/>
    </source>
</evidence>
<dbReference type="GO" id="GO:0005737">
    <property type="term" value="C:cytoplasm"/>
    <property type="evidence" value="ECO:0007669"/>
    <property type="project" value="TreeGrafter"/>
</dbReference>
<dbReference type="EC" id="3.1.3.16" evidence="11"/>
<dbReference type="SUPFAM" id="SSF56300">
    <property type="entry name" value="Metallo-dependent phosphatases"/>
    <property type="match status" value="1"/>
</dbReference>
<dbReference type="PANTHER" id="PTHR11668:SF300">
    <property type="entry name" value="SERINE_THREONINE-PROTEIN PHOSPHATASE"/>
    <property type="match status" value="1"/>
</dbReference>
<evidence type="ECO:0000256" key="9">
    <source>
        <dbReference type="ARBA" id="ARBA00048336"/>
    </source>
</evidence>